<evidence type="ECO:0000313" key="2">
    <source>
        <dbReference type="Proteomes" id="UP001610563"/>
    </source>
</evidence>
<dbReference type="EMBL" id="JBFTWV010000044">
    <property type="protein sequence ID" value="KAL2794488.1"/>
    <property type="molecule type" value="Genomic_DNA"/>
</dbReference>
<evidence type="ECO:0000313" key="1">
    <source>
        <dbReference type="EMBL" id="KAL2794488.1"/>
    </source>
</evidence>
<protein>
    <submittedName>
        <fullName evidence="1">Uncharacterized protein</fullName>
    </submittedName>
</protein>
<sequence length="85" mass="9666">MFDSLPLWGRMRLRDVVFELRRSGTRTRPSGRGLVRNYSARSLLEGLSSLLWKHLGDMGCIALFSTLSSIPPWSVVSIQSTIYHE</sequence>
<accession>A0ABR4G652</accession>
<name>A0ABR4G652_9EURO</name>
<proteinExistence type="predicted"/>
<organism evidence="1 2">
    <name type="scientific">Aspergillus keveii</name>
    <dbReference type="NCBI Taxonomy" id="714993"/>
    <lineage>
        <taxon>Eukaryota</taxon>
        <taxon>Fungi</taxon>
        <taxon>Dikarya</taxon>
        <taxon>Ascomycota</taxon>
        <taxon>Pezizomycotina</taxon>
        <taxon>Eurotiomycetes</taxon>
        <taxon>Eurotiomycetidae</taxon>
        <taxon>Eurotiales</taxon>
        <taxon>Aspergillaceae</taxon>
        <taxon>Aspergillus</taxon>
        <taxon>Aspergillus subgen. Nidulantes</taxon>
    </lineage>
</organism>
<gene>
    <name evidence="1" type="ORF">BJX66DRAFT_303608</name>
</gene>
<dbReference type="Proteomes" id="UP001610563">
    <property type="component" value="Unassembled WGS sequence"/>
</dbReference>
<reference evidence="1 2" key="1">
    <citation type="submission" date="2024-07" db="EMBL/GenBank/DDBJ databases">
        <title>Section-level genome sequencing and comparative genomics of Aspergillus sections Usti and Cavernicolus.</title>
        <authorList>
            <consortium name="Lawrence Berkeley National Laboratory"/>
            <person name="Nybo J.L."/>
            <person name="Vesth T.C."/>
            <person name="Theobald S."/>
            <person name="Frisvad J.C."/>
            <person name="Larsen T.O."/>
            <person name="Kjaerboelling I."/>
            <person name="Rothschild-Mancinelli K."/>
            <person name="Lyhne E.K."/>
            <person name="Kogle M.E."/>
            <person name="Barry K."/>
            <person name="Clum A."/>
            <person name="Na H."/>
            <person name="Ledsgaard L."/>
            <person name="Lin J."/>
            <person name="Lipzen A."/>
            <person name="Kuo A."/>
            <person name="Riley R."/>
            <person name="Mondo S."/>
            <person name="Labutti K."/>
            <person name="Haridas S."/>
            <person name="Pangalinan J."/>
            <person name="Salamov A.A."/>
            <person name="Simmons B.A."/>
            <person name="Magnuson J.K."/>
            <person name="Chen J."/>
            <person name="Drula E."/>
            <person name="Henrissat B."/>
            <person name="Wiebenga A."/>
            <person name="Lubbers R.J."/>
            <person name="Gomes A.C."/>
            <person name="Makela M.R."/>
            <person name="Stajich J."/>
            <person name="Grigoriev I.V."/>
            <person name="Mortensen U.H."/>
            <person name="De Vries R.P."/>
            <person name="Baker S.E."/>
            <person name="Andersen M.R."/>
        </authorList>
    </citation>
    <scope>NUCLEOTIDE SEQUENCE [LARGE SCALE GENOMIC DNA]</scope>
    <source>
        <strain evidence="1 2">CBS 209.92</strain>
    </source>
</reference>
<keyword evidence="2" id="KW-1185">Reference proteome</keyword>
<comment type="caution">
    <text evidence="1">The sequence shown here is derived from an EMBL/GenBank/DDBJ whole genome shotgun (WGS) entry which is preliminary data.</text>
</comment>